<gene>
    <name evidence="7" type="ORF">BAE44_0004912</name>
</gene>
<dbReference type="Pfam" id="PF01679">
    <property type="entry name" value="Pmp3"/>
    <property type="match status" value="1"/>
</dbReference>
<keyword evidence="4 6" id="KW-1133">Transmembrane helix</keyword>
<evidence type="ECO:0000256" key="4">
    <source>
        <dbReference type="ARBA" id="ARBA00022989"/>
    </source>
</evidence>
<evidence type="ECO:0000313" key="7">
    <source>
        <dbReference type="EMBL" id="OEL34070.1"/>
    </source>
</evidence>
<dbReference type="OrthoDB" id="2802411at2759"/>
<sequence>MALITYNNTDVTIEEGMTFVSGSWVCIADGLGGFSSYLVDLVSTLPHPARSPNAFGDLVGKLSNLKIANPISTQVEFWIDLLLTILGYIPGIVYALYVLVA</sequence>
<reference evidence="7 8" key="1">
    <citation type="submission" date="2016-09" db="EMBL/GenBank/DDBJ databases">
        <title>The draft genome of Dichanthelium oligosanthes: A C3 panicoid grass species.</title>
        <authorList>
            <person name="Studer A.J."/>
            <person name="Schnable J.C."/>
            <person name="Brutnell T.P."/>
        </authorList>
    </citation>
    <scope>NUCLEOTIDE SEQUENCE [LARGE SCALE GENOMIC DNA]</scope>
    <source>
        <strain evidence="8">cv. Kellogg 1175</strain>
        <tissue evidence="7">Leaf</tissue>
    </source>
</reference>
<keyword evidence="5 6" id="KW-0472">Membrane</keyword>
<dbReference type="GO" id="GO:0016020">
    <property type="term" value="C:membrane"/>
    <property type="evidence" value="ECO:0007669"/>
    <property type="project" value="UniProtKB-SubCell"/>
</dbReference>
<keyword evidence="8" id="KW-1185">Reference proteome</keyword>
<comment type="similarity">
    <text evidence="2">Belongs to the UPF0057 (PMP3) family.</text>
</comment>
<keyword evidence="3 6" id="KW-0812">Transmembrane</keyword>
<dbReference type="PANTHER" id="PTHR21659">
    <property type="entry name" value="HYDROPHOBIC PROTEIN RCI2 LOW TEMPERATURE AND SALT RESPONSIVE PROTEIN LTI6 -RELATED"/>
    <property type="match status" value="1"/>
</dbReference>
<accession>A0A1E5W9Z2</accession>
<dbReference type="EMBL" id="LWDX02016571">
    <property type="protein sequence ID" value="OEL34070.1"/>
    <property type="molecule type" value="Genomic_DNA"/>
</dbReference>
<name>A0A1E5W9Z2_9POAL</name>
<protein>
    <submittedName>
        <fullName evidence="7">Uncharacterized protein</fullName>
    </submittedName>
</protein>
<evidence type="ECO:0000256" key="1">
    <source>
        <dbReference type="ARBA" id="ARBA00004370"/>
    </source>
</evidence>
<comment type="subcellular location">
    <subcellularLocation>
        <location evidence="1">Membrane</location>
    </subcellularLocation>
</comment>
<dbReference type="PANTHER" id="PTHR21659:SF42">
    <property type="entry name" value="UPF0057 MEMBRANE PROTEIN ZK632.10-RELATED"/>
    <property type="match status" value="1"/>
</dbReference>
<evidence type="ECO:0000256" key="5">
    <source>
        <dbReference type="ARBA" id="ARBA00023136"/>
    </source>
</evidence>
<organism evidence="7 8">
    <name type="scientific">Dichanthelium oligosanthes</name>
    <dbReference type="NCBI Taxonomy" id="888268"/>
    <lineage>
        <taxon>Eukaryota</taxon>
        <taxon>Viridiplantae</taxon>
        <taxon>Streptophyta</taxon>
        <taxon>Embryophyta</taxon>
        <taxon>Tracheophyta</taxon>
        <taxon>Spermatophyta</taxon>
        <taxon>Magnoliopsida</taxon>
        <taxon>Liliopsida</taxon>
        <taxon>Poales</taxon>
        <taxon>Poaceae</taxon>
        <taxon>PACMAD clade</taxon>
        <taxon>Panicoideae</taxon>
        <taxon>Panicodae</taxon>
        <taxon>Paniceae</taxon>
        <taxon>Dichantheliinae</taxon>
        <taxon>Dichanthelium</taxon>
    </lineage>
</organism>
<feature type="transmembrane region" description="Helical" evidence="6">
    <location>
        <begin position="77"/>
        <end position="100"/>
    </location>
</feature>
<dbReference type="Proteomes" id="UP000095767">
    <property type="component" value="Unassembled WGS sequence"/>
</dbReference>
<evidence type="ECO:0000313" key="8">
    <source>
        <dbReference type="Proteomes" id="UP000095767"/>
    </source>
</evidence>
<evidence type="ECO:0000256" key="3">
    <source>
        <dbReference type="ARBA" id="ARBA00022692"/>
    </source>
</evidence>
<proteinExistence type="inferred from homology"/>
<evidence type="ECO:0000256" key="2">
    <source>
        <dbReference type="ARBA" id="ARBA00009530"/>
    </source>
</evidence>
<dbReference type="AlphaFoldDB" id="A0A1E5W9Z2"/>
<dbReference type="InterPro" id="IPR000612">
    <property type="entry name" value="PMP3"/>
</dbReference>
<comment type="caution">
    <text evidence="7">The sequence shown here is derived from an EMBL/GenBank/DDBJ whole genome shotgun (WGS) entry which is preliminary data.</text>
</comment>
<evidence type="ECO:0000256" key="6">
    <source>
        <dbReference type="SAM" id="Phobius"/>
    </source>
</evidence>